<organism evidence="2 3">
    <name type="scientific">Pseudoxanthomonas wuyuanensis</name>
    <dbReference type="NCBI Taxonomy" id="1073196"/>
    <lineage>
        <taxon>Bacteria</taxon>
        <taxon>Pseudomonadati</taxon>
        <taxon>Pseudomonadota</taxon>
        <taxon>Gammaproteobacteria</taxon>
        <taxon>Lysobacterales</taxon>
        <taxon>Lysobacteraceae</taxon>
        <taxon>Pseudoxanthomonas</taxon>
    </lineage>
</organism>
<dbReference type="Gene3D" id="1.25.40.10">
    <property type="entry name" value="Tetratricopeptide repeat domain"/>
    <property type="match status" value="1"/>
</dbReference>
<accession>A0A286D7X6</accession>
<feature type="signal peptide" evidence="1">
    <location>
        <begin position="1"/>
        <end position="24"/>
    </location>
</feature>
<reference evidence="2 3" key="1">
    <citation type="submission" date="2017-09" db="EMBL/GenBank/DDBJ databases">
        <authorList>
            <person name="Ehlers B."/>
            <person name="Leendertz F.H."/>
        </authorList>
    </citation>
    <scope>NUCLEOTIDE SEQUENCE [LARGE SCALE GENOMIC DNA]</scope>
    <source>
        <strain evidence="2 3">CGMCC 1.10978</strain>
    </source>
</reference>
<dbReference type="PROSITE" id="PS51257">
    <property type="entry name" value="PROKAR_LIPOPROTEIN"/>
    <property type="match status" value="1"/>
</dbReference>
<dbReference type="InterPro" id="IPR011990">
    <property type="entry name" value="TPR-like_helical_dom_sf"/>
</dbReference>
<evidence type="ECO:0000256" key="1">
    <source>
        <dbReference type="SAM" id="SignalP"/>
    </source>
</evidence>
<evidence type="ECO:0008006" key="4">
    <source>
        <dbReference type="Google" id="ProtNLM"/>
    </source>
</evidence>
<gene>
    <name evidence="2" type="ORF">SAMN06296416_104339</name>
</gene>
<dbReference type="EMBL" id="OCND01000004">
    <property type="protein sequence ID" value="SOD54727.1"/>
    <property type="molecule type" value="Genomic_DNA"/>
</dbReference>
<protein>
    <recommendedName>
        <fullName evidence="4">Tetratricopeptide repeat-containing protein</fullName>
    </recommendedName>
</protein>
<evidence type="ECO:0000313" key="2">
    <source>
        <dbReference type="EMBL" id="SOD54727.1"/>
    </source>
</evidence>
<keyword evidence="3" id="KW-1185">Reference proteome</keyword>
<proteinExistence type="predicted"/>
<evidence type="ECO:0000313" key="3">
    <source>
        <dbReference type="Proteomes" id="UP000219374"/>
    </source>
</evidence>
<keyword evidence="1" id="KW-0732">Signal</keyword>
<dbReference type="Proteomes" id="UP000219374">
    <property type="component" value="Unassembled WGS sequence"/>
</dbReference>
<sequence length="175" mass="18562">MMNKILTRTTALTLAVLAAGCVTSAPEPQAPALPKVAPEQRLAAVEAAAGQDDKELAVQPLRDPQVEDLREAASGARARRDYAAAAAALNQALLIVADDPAVLQERAEVALLQSEFERAETLARRAYDLGSQVGPLCRRHWATIEQSRLARGETENAGSAQAQIAACTVPGINRM</sequence>
<dbReference type="AlphaFoldDB" id="A0A286D7X6"/>
<dbReference type="SUPFAM" id="SSF48452">
    <property type="entry name" value="TPR-like"/>
    <property type="match status" value="1"/>
</dbReference>
<feature type="chain" id="PRO_5013284425" description="Tetratricopeptide repeat-containing protein" evidence="1">
    <location>
        <begin position="25"/>
        <end position="175"/>
    </location>
</feature>
<name>A0A286D7X6_9GAMM</name>
<dbReference type="OrthoDB" id="5957580at2"/>